<accession>A0ABU8XS45</accession>
<dbReference type="Pfam" id="PF18480">
    <property type="entry name" value="DUF5615"/>
    <property type="match status" value="1"/>
</dbReference>
<feature type="domain" description="DUF5615" evidence="1">
    <location>
        <begin position="1"/>
        <end position="106"/>
    </location>
</feature>
<evidence type="ECO:0000259" key="1">
    <source>
        <dbReference type="Pfam" id="PF18480"/>
    </source>
</evidence>
<dbReference type="EMBL" id="JBBLZC010000012">
    <property type="protein sequence ID" value="MEK0084036.1"/>
    <property type="molecule type" value="Genomic_DNA"/>
</dbReference>
<dbReference type="InterPro" id="IPR041049">
    <property type="entry name" value="DUF5615"/>
</dbReference>
<proteinExistence type="predicted"/>
<gene>
    <name evidence="2" type="ORF">U1T56_12805</name>
</gene>
<reference evidence="2 3" key="1">
    <citation type="submission" date="2024-01" db="EMBL/GenBank/DDBJ databases">
        <title>Multi-omics insights into the function and evolution of sodium benzoate biodegradation pathways in Benzoatithermus flavus gen. nov., sp. nov. from hot spring.</title>
        <authorList>
            <person name="Hu C.-J."/>
            <person name="Li W.-J."/>
        </authorList>
    </citation>
    <scope>NUCLEOTIDE SEQUENCE [LARGE SCALE GENOMIC DNA]</scope>
    <source>
        <strain evidence="2 3">SYSU G07066</strain>
    </source>
</reference>
<name>A0ABU8XS45_9PROT</name>
<organism evidence="2 3">
    <name type="scientific">Benzoatithermus flavus</name>
    <dbReference type="NCBI Taxonomy" id="3108223"/>
    <lineage>
        <taxon>Bacteria</taxon>
        <taxon>Pseudomonadati</taxon>
        <taxon>Pseudomonadota</taxon>
        <taxon>Alphaproteobacteria</taxon>
        <taxon>Geminicoccales</taxon>
        <taxon>Geminicoccaceae</taxon>
        <taxon>Benzoatithermus</taxon>
    </lineage>
</organism>
<keyword evidence="3" id="KW-1185">Reference proteome</keyword>
<evidence type="ECO:0000313" key="3">
    <source>
        <dbReference type="Proteomes" id="UP001375743"/>
    </source>
</evidence>
<sequence length="116" mass="12443">MRLLLDENVPHELARALAARGYDALLLPPHLGATDDAGILDEVVRDDRGLVTLDTDFGTLVFARARTPPPAVVLIRLRATELVARIGVVAAAIEQAAFPGMFVVIDGQGIRTRPLP</sequence>
<dbReference type="RefSeq" id="WP_418159886.1">
    <property type="nucleotide sequence ID" value="NZ_JBBLZC010000012.1"/>
</dbReference>
<protein>
    <submittedName>
        <fullName evidence="2">DUF5615 family PIN-like protein</fullName>
    </submittedName>
</protein>
<dbReference type="Proteomes" id="UP001375743">
    <property type="component" value="Unassembled WGS sequence"/>
</dbReference>
<comment type="caution">
    <text evidence="2">The sequence shown here is derived from an EMBL/GenBank/DDBJ whole genome shotgun (WGS) entry which is preliminary data.</text>
</comment>
<evidence type="ECO:0000313" key="2">
    <source>
        <dbReference type="EMBL" id="MEK0084036.1"/>
    </source>
</evidence>